<dbReference type="PANTHER" id="PTHR11848:SF309">
    <property type="entry name" value="INHIBIN BETA CHAIN"/>
    <property type="match status" value="1"/>
</dbReference>
<dbReference type="SMART" id="SM00204">
    <property type="entry name" value="TGFB"/>
    <property type="match status" value="1"/>
</dbReference>
<keyword evidence="7" id="KW-0325">Glycoprotein</keyword>
<dbReference type="SUPFAM" id="SSF57501">
    <property type="entry name" value="Cystine-knot cytokines"/>
    <property type="match status" value="1"/>
</dbReference>
<evidence type="ECO:0000256" key="4">
    <source>
        <dbReference type="ARBA" id="ARBA00022729"/>
    </source>
</evidence>
<dbReference type="EMBL" id="CH954184">
    <property type="protein sequence ID" value="EDV45209.1"/>
    <property type="molecule type" value="Genomic_DNA"/>
</dbReference>
<dbReference type="GO" id="GO:0042593">
    <property type="term" value="P:glucose homeostasis"/>
    <property type="evidence" value="ECO:0007669"/>
    <property type="project" value="EnsemblMetazoa"/>
</dbReference>
<dbReference type="eggNOG" id="KOG3900">
    <property type="taxonomic scope" value="Eukaryota"/>
</dbReference>
<dbReference type="GO" id="GO:0002052">
    <property type="term" value="P:positive regulation of neuroblast proliferation"/>
    <property type="evidence" value="ECO:0007669"/>
    <property type="project" value="EnsemblMetazoa"/>
</dbReference>
<organism evidence="11 12">
    <name type="scientific">Drosophila erecta</name>
    <name type="common">Fruit fly</name>
    <dbReference type="NCBI Taxonomy" id="7220"/>
    <lineage>
        <taxon>Eukaryota</taxon>
        <taxon>Metazoa</taxon>
        <taxon>Ecdysozoa</taxon>
        <taxon>Arthropoda</taxon>
        <taxon>Hexapoda</taxon>
        <taxon>Insecta</taxon>
        <taxon>Pterygota</taxon>
        <taxon>Neoptera</taxon>
        <taxon>Endopterygota</taxon>
        <taxon>Diptera</taxon>
        <taxon>Brachycera</taxon>
        <taxon>Muscomorpha</taxon>
        <taxon>Ephydroidea</taxon>
        <taxon>Drosophilidae</taxon>
        <taxon>Drosophila</taxon>
        <taxon>Sophophora</taxon>
    </lineage>
</organism>
<dbReference type="PANTHER" id="PTHR11848">
    <property type="entry name" value="TGF-BETA FAMILY"/>
    <property type="match status" value="1"/>
</dbReference>
<evidence type="ECO:0000313" key="11">
    <source>
        <dbReference type="EMBL" id="EDV45209.1"/>
    </source>
</evidence>
<dbReference type="PRINTS" id="PR00669">
    <property type="entry name" value="INHIBINA"/>
</dbReference>
<dbReference type="GO" id="GO:0009749">
    <property type="term" value="P:response to glucose"/>
    <property type="evidence" value="ECO:0007669"/>
    <property type="project" value="EnsemblMetazoa"/>
</dbReference>
<name>B3P9P6_DROER</name>
<dbReference type="GO" id="GO:0045572">
    <property type="term" value="P:positive regulation of imaginal disc growth"/>
    <property type="evidence" value="ECO:0007669"/>
    <property type="project" value="EnsemblMetazoa"/>
</dbReference>
<comment type="similarity">
    <text evidence="2 8">Belongs to the TGF-beta family.</text>
</comment>
<dbReference type="Gene3D" id="2.60.120.970">
    <property type="match status" value="2"/>
</dbReference>
<dbReference type="OMA" id="KQFIWET"/>
<dbReference type="FunFam" id="2.10.90.10:FF:000005">
    <property type="entry name" value="Inhibin beta A chain"/>
    <property type="match status" value="1"/>
</dbReference>
<dbReference type="GO" id="GO:0008083">
    <property type="term" value="F:growth factor activity"/>
    <property type="evidence" value="ECO:0007669"/>
    <property type="project" value="UniProtKB-KW"/>
</dbReference>
<accession>B3P9P6</accession>
<evidence type="ECO:0000256" key="5">
    <source>
        <dbReference type="ARBA" id="ARBA00023030"/>
    </source>
</evidence>
<reference evidence="11 12" key="2">
    <citation type="journal article" date="2008" name="Bioinformatics">
        <title>Assembly reconciliation.</title>
        <authorList>
            <person name="Zimin A.V."/>
            <person name="Smith D.R."/>
            <person name="Sutton G."/>
            <person name="Yorke J.A."/>
        </authorList>
    </citation>
    <scope>NUCLEOTIDE SEQUENCE [LARGE SCALE GENOMIC DNA]</scope>
    <source>
        <strain evidence="11 12">TSC#14021-0224.01</strain>
    </source>
</reference>
<dbReference type="GO" id="GO:0045819">
    <property type="term" value="P:positive regulation of glycogen catabolic process"/>
    <property type="evidence" value="ECO:0007669"/>
    <property type="project" value="EnsemblMetazoa"/>
</dbReference>
<dbReference type="HOGENOM" id="CLU_013135_0_0_1"/>
<comment type="subcellular location">
    <subcellularLocation>
        <location evidence="1">Secreted</location>
    </subcellularLocation>
</comment>
<evidence type="ECO:0000313" key="12">
    <source>
        <dbReference type="Proteomes" id="UP000008711"/>
    </source>
</evidence>
<dbReference type="InterPro" id="IPR029034">
    <property type="entry name" value="Cystine-knot_cytokine"/>
</dbReference>
<proteinExistence type="inferred from homology"/>
<feature type="compositionally biased region" description="Basic residues" evidence="9">
    <location>
        <begin position="542"/>
        <end position="551"/>
    </location>
</feature>
<dbReference type="PROSITE" id="PS00250">
    <property type="entry name" value="TGF_BETA_1"/>
    <property type="match status" value="1"/>
</dbReference>
<dbReference type="OrthoDB" id="6516235at2759"/>
<evidence type="ECO:0000256" key="2">
    <source>
        <dbReference type="ARBA" id="ARBA00006656"/>
    </source>
</evidence>
<dbReference type="FunFam" id="2.60.120.970:FF:000044">
    <property type="entry name" value="Inhibin beta chain"/>
    <property type="match status" value="1"/>
</dbReference>
<protein>
    <recommendedName>
        <fullName evidence="10">TGF-beta family profile domain-containing protein</fullName>
    </recommendedName>
</protein>
<dbReference type="InterPro" id="IPR001839">
    <property type="entry name" value="TGF-b_C"/>
</dbReference>
<keyword evidence="12" id="KW-1185">Reference proteome</keyword>
<evidence type="ECO:0000256" key="9">
    <source>
        <dbReference type="SAM" id="MobiDB-lite"/>
    </source>
</evidence>
<dbReference type="Pfam" id="PF00019">
    <property type="entry name" value="TGF_beta"/>
    <property type="match status" value="1"/>
</dbReference>
<keyword evidence="3" id="KW-0964">Secreted</keyword>
<reference evidence="11 12" key="1">
    <citation type="journal article" date="2007" name="Nature">
        <title>Evolution of genes and genomes on the Drosophila phylogeny.</title>
        <authorList>
            <consortium name="Drosophila 12 Genomes Consortium"/>
            <person name="Clark A.G."/>
            <person name="Eisen M.B."/>
            <person name="Smith D.R."/>
            <person name="Bergman C.M."/>
            <person name="Oliver B."/>
            <person name="Markow T.A."/>
            <person name="Kaufman T.C."/>
            <person name="Kellis M."/>
            <person name="Gelbart W."/>
            <person name="Iyer V.N."/>
            <person name="Pollard D.A."/>
            <person name="Sackton T.B."/>
            <person name="Larracuente A.M."/>
            <person name="Singh N.D."/>
            <person name="Abad J.P."/>
            <person name="Abt D.N."/>
            <person name="Adryan B."/>
            <person name="Aguade M."/>
            <person name="Akashi H."/>
            <person name="Anderson W.W."/>
            <person name="Aquadro C.F."/>
            <person name="Ardell D.H."/>
            <person name="Arguello R."/>
            <person name="Artieri C.G."/>
            <person name="Barbash D.A."/>
            <person name="Barker D."/>
            <person name="Barsanti P."/>
            <person name="Batterham P."/>
            <person name="Batzoglou S."/>
            <person name="Begun D."/>
            <person name="Bhutkar A."/>
            <person name="Blanco E."/>
            <person name="Bosak S.A."/>
            <person name="Bradley R.K."/>
            <person name="Brand A.D."/>
            <person name="Brent M.R."/>
            <person name="Brooks A.N."/>
            <person name="Brown R.H."/>
            <person name="Butlin R.K."/>
            <person name="Caggese C."/>
            <person name="Calvi B.R."/>
            <person name="Bernardo de Carvalho A."/>
            <person name="Caspi A."/>
            <person name="Castrezana S."/>
            <person name="Celniker S.E."/>
            <person name="Chang J.L."/>
            <person name="Chapple C."/>
            <person name="Chatterji S."/>
            <person name="Chinwalla A."/>
            <person name="Civetta A."/>
            <person name="Clifton S.W."/>
            <person name="Comeron J.M."/>
            <person name="Costello J.C."/>
            <person name="Coyne J.A."/>
            <person name="Daub J."/>
            <person name="David R.G."/>
            <person name="Delcher A.L."/>
            <person name="Delehaunty K."/>
            <person name="Do C.B."/>
            <person name="Ebling H."/>
            <person name="Edwards K."/>
            <person name="Eickbush T."/>
            <person name="Evans J.D."/>
            <person name="Filipski A."/>
            <person name="Findeiss S."/>
            <person name="Freyhult E."/>
            <person name="Fulton L."/>
            <person name="Fulton R."/>
            <person name="Garcia A.C."/>
            <person name="Gardiner A."/>
            <person name="Garfield D.A."/>
            <person name="Garvin B.E."/>
            <person name="Gibson G."/>
            <person name="Gilbert D."/>
            <person name="Gnerre S."/>
            <person name="Godfrey J."/>
            <person name="Good R."/>
            <person name="Gotea V."/>
            <person name="Gravely B."/>
            <person name="Greenberg A.J."/>
            <person name="Griffiths-Jones S."/>
            <person name="Gross S."/>
            <person name="Guigo R."/>
            <person name="Gustafson E.A."/>
            <person name="Haerty W."/>
            <person name="Hahn M.W."/>
            <person name="Halligan D.L."/>
            <person name="Halpern A.L."/>
            <person name="Halter G.M."/>
            <person name="Han M.V."/>
            <person name="Heger A."/>
            <person name="Hillier L."/>
            <person name="Hinrichs A.S."/>
            <person name="Holmes I."/>
            <person name="Hoskins R.A."/>
            <person name="Hubisz M.J."/>
            <person name="Hultmark D."/>
            <person name="Huntley M.A."/>
            <person name="Jaffe D.B."/>
            <person name="Jagadeeshan S."/>
            <person name="Jeck W.R."/>
            <person name="Johnson J."/>
            <person name="Jones C.D."/>
            <person name="Jordan W.C."/>
            <person name="Karpen G.H."/>
            <person name="Kataoka E."/>
            <person name="Keightley P.D."/>
            <person name="Kheradpour P."/>
            <person name="Kirkness E.F."/>
            <person name="Koerich L.B."/>
            <person name="Kristiansen K."/>
            <person name="Kudrna D."/>
            <person name="Kulathinal R.J."/>
            <person name="Kumar S."/>
            <person name="Kwok R."/>
            <person name="Lander E."/>
            <person name="Langley C.H."/>
            <person name="Lapoint R."/>
            <person name="Lazzaro B.P."/>
            <person name="Lee S.J."/>
            <person name="Levesque L."/>
            <person name="Li R."/>
            <person name="Lin C.F."/>
            <person name="Lin M.F."/>
            <person name="Lindblad-Toh K."/>
            <person name="Llopart A."/>
            <person name="Long M."/>
            <person name="Low L."/>
            <person name="Lozovsky E."/>
            <person name="Lu J."/>
            <person name="Luo M."/>
            <person name="Machado C.A."/>
            <person name="Makalowski W."/>
            <person name="Marzo M."/>
            <person name="Matsuda M."/>
            <person name="Matzkin L."/>
            <person name="McAllister B."/>
            <person name="McBride C.S."/>
            <person name="McKernan B."/>
            <person name="McKernan K."/>
            <person name="Mendez-Lago M."/>
            <person name="Minx P."/>
            <person name="Mollenhauer M.U."/>
            <person name="Montooth K."/>
            <person name="Mount S.M."/>
            <person name="Mu X."/>
            <person name="Myers E."/>
            <person name="Negre B."/>
            <person name="Newfeld S."/>
            <person name="Nielsen R."/>
            <person name="Noor M.A."/>
            <person name="O'Grady P."/>
            <person name="Pachter L."/>
            <person name="Papaceit M."/>
            <person name="Parisi M.J."/>
            <person name="Parisi M."/>
            <person name="Parts L."/>
            <person name="Pedersen J.S."/>
            <person name="Pesole G."/>
            <person name="Phillippy A.M."/>
            <person name="Ponting C.P."/>
            <person name="Pop M."/>
            <person name="Porcelli D."/>
            <person name="Powell J.R."/>
            <person name="Prohaska S."/>
            <person name="Pruitt K."/>
            <person name="Puig M."/>
            <person name="Quesneville H."/>
            <person name="Ram K.R."/>
            <person name="Rand D."/>
            <person name="Rasmussen M.D."/>
            <person name="Reed L.K."/>
            <person name="Reenan R."/>
            <person name="Reily A."/>
            <person name="Remington K.A."/>
            <person name="Rieger T.T."/>
            <person name="Ritchie M.G."/>
            <person name="Robin C."/>
            <person name="Rogers Y.H."/>
            <person name="Rohde C."/>
            <person name="Rozas J."/>
            <person name="Rubenfield M.J."/>
            <person name="Ruiz A."/>
            <person name="Russo S."/>
            <person name="Salzberg S.L."/>
            <person name="Sanchez-Gracia A."/>
            <person name="Saranga D.J."/>
            <person name="Sato H."/>
            <person name="Schaeffer S.W."/>
            <person name="Schatz M.C."/>
            <person name="Schlenke T."/>
            <person name="Schwartz R."/>
            <person name="Segarra C."/>
            <person name="Singh R.S."/>
            <person name="Sirot L."/>
            <person name="Sirota M."/>
            <person name="Sisneros N.B."/>
            <person name="Smith C.D."/>
            <person name="Smith T.F."/>
            <person name="Spieth J."/>
            <person name="Stage D.E."/>
            <person name="Stark A."/>
            <person name="Stephan W."/>
            <person name="Strausberg R.L."/>
            <person name="Strempel S."/>
            <person name="Sturgill D."/>
            <person name="Sutton G."/>
            <person name="Sutton G.G."/>
            <person name="Tao W."/>
            <person name="Teichmann S."/>
            <person name="Tobari Y.N."/>
            <person name="Tomimura Y."/>
            <person name="Tsolas J.M."/>
            <person name="Valente V.L."/>
            <person name="Venter E."/>
            <person name="Venter J.C."/>
            <person name="Vicario S."/>
            <person name="Vieira F.G."/>
            <person name="Vilella A.J."/>
            <person name="Villasante A."/>
            <person name="Walenz B."/>
            <person name="Wang J."/>
            <person name="Wasserman M."/>
            <person name="Watts T."/>
            <person name="Wilson D."/>
            <person name="Wilson R.K."/>
            <person name="Wing R.A."/>
            <person name="Wolfner M.F."/>
            <person name="Wong A."/>
            <person name="Wong G.K."/>
            <person name="Wu C.I."/>
            <person name="Wu G."/>
            <person name="Yamamoto D."/>
            <person name="Yang H.P."/>
            <person name="Yang S.P."/>
            <person name="Yorke J.A."/>
            <person name="Yoshida K."/>
            <person name="Zdobnov E."/>
            <person name="Zhang P."/>
            <person name="Zhang Y."/>
            <person name="Zimin A.V."/>
            <person name="Baldwin J."/>
            <person name="Abdouelleil A."/>
            <person name="Abdulkadir J."/>
            <person name="Abebe A."/>
            <person name="Abera B."/>
            <person name="Abreu J."/>
            <person name="Acer S.C."/>
            <person name="Aftuck L."/>
            <person name="Alexander A."/>
            <person name="An P."/>
            <person name="Anderson E."/>
            <person name="Anderson S."/>
            <person name="Arachi H."/>
            <person name="Azer M."/>
            <person name="Bachantsang P."/>
            <person name="Barry A."/>
            <person name="Bayul T."/>
            <person name="Berlin A."/>
            <person name="Bessette D."/>
            <person name="Bloom T."/>
            <person name="Blye J."/>
            <person name="Boguslavskiy L."/>
            <person name="Bonnet C."/>
            <person name="Boukhgalter B."/>
            <person name="Bourzgui I."/>
            <person name="Brown A."/>
            <person name="Cahill P."/>
            <person name="Channer S."/>
            <person name="Cheshatsang Y."/>
            <person name="Chuda L."/>
            <person name="Citroen M."/>
            <person name="Collymore A."/>
            <person name="Cooke P."/>
            <person name="Costello M."/>
            <person name="D'Aco K."/>
            <person name="Daza R."/>
            <person name="De Haan G."/>
            <person name="DeGray S."/>
            <person name="DeMaso C."/>
            <person name="Dhargay N."/>
            <person name="Dooley K."/>
            <person name="Dooley E."/>
            <person name="Doricent M."/>
            <person name="Dorje P."/>
            <person name="Dorjee K."/>
            <person name="Dupes A."/>
            <person name="Elong R."/>
            <person name="Falk J."/>
            <person name="Farina A."/>
            <person name="Faro S."/>
            <person name="Ferguson D."/>
            <person name="Fisher S."/>
            <person name="Foley C.D."/>
            <person name="Franke A."/>
            <person name="Friedrich D."/>
            <person name="Gadbois L."/>
            <person name="Gearin G."/>
            <person name="Gearin C.R."/>
            <person name="Giannoukos G."/>
            <person name="Goode T."/>
            <person name="Graham J."/>
            <person name="Grandbois E."/>
            <person name="Grewal S."/>
            <person name="Gyaltsen K."/>
            <person name="Hafez N."/>
            <person name="Hagos B."/>
            <person name="Hall J."/>
            <person name="Henson C."/>
            <person name="Hollinger A."/>
            <person name="Honan T."/>
            <person name="Huard M.D."/>
            <person name="Hughes L."/>
            <person name="Hurhula B."/>
            <person name="Husby M.E."/>
            <person name="Kamat A."/>
            <person name="Kanga B."/>
            <person name="Kashin S."/>
            <person name="Khazanovich D."/>
            <person name="Kisner P."/>
            <person name="Lance K."/>
            <person name="Lara M."/>
            <person name="Lee W."/>
            <person name="Lennon N."/>
            <person name="Letendre F."/>
            <person name="LeVine R."/>
            <person name="Lipovsky A."/>
            <person name="Liu X."/>
            <person name="Liu J."/>
            <person name="Liu S."/>
            <person name="Lokyitsang T."/>
            <person name="Lokyitsang Y."/>
            <person name="Lubonja R."/>
            <person name="Lui A."/>
            <person name="MacDonald P."/>
            <person name="Magnisalis V."/>
            <person name="Maru K."/>
            <person name="Matthews C."/>
            <person name="McCusker W."/>
            <person name="McDonough S."/>
            <person name="Mehta T."/>
            <person name="Meldrim J."/>
            <person name="Meneus L."/>
            <person name="Mihai O."/>
            <person name="Mihalev A."/>
            <person name="Mihova T."/>
            <person name="Mittelman R."/>
            <person name="Mlenga V."/>
            <person name="Montmayeur A."/>
            <person name="Mulrain L."/>
            <person name="Navidi A."/>
            <person name="Naylor J."/>
            <person name="Negash T."/>
            <person name="Nguyen T."/>
            <person name="Nguyen N."/>
            <person name="Nicol R."/>
            <person name="Norbu C."/>
            <person name="Norbu N."/>
            <person name="Novod N."/>
            <person name="O'Neill B."/>
            <person name="Osman S."/>
            <person name="Markiewicz E."/>
            <person name="Oyono O.L."/>
            <person name="Patti C."/>
            <person name="Phunkhang P."/>
            <person name="Pierre F."/>
            <person name="Priest M."/>
            <person name="Raghuraman S."/>
            <person name="Rege F."/>
            <person name="Reyes R."/>
            <person name="Rise C."/>
            <person name="Rogov P."/>
            <person name="Ross K."/>
            <person name="Ryan E."/>
            <person name="Settipalli S."/>
            <person name="Shea T."/>
            <person name="Sherpa N."/>
            <person name="Shi L."/>
            <person name="Shih D."/>
            <person name="Sparrow T."/>
            <person name="Spaulding J."/>
            <person name="Stalker J."/>
            <person name="Stange-Thomann N."/>
            <person name="Stavropoulos S."/>
            <person name="Stone C."/>
            <person name="Strader C."/>
            <person name="Tesfaye S."/>
            <person name="Thomson T."/>
            <person name="Thoulutsang Y."/>
            <person name="Thoulutsang D."/>
            <person name="Topham K."/>
            <person name="Topping I."/>
            <person name="Tsamla T."/>
            <person name="Vassiliev H."/>
            <person name="Vo A."/>
            <person name="Wangchuk T."/>
            <person name="Wangdi T."/>
            <person name="Weiand M."/>
            <person name="Wilkinson J."/>
            <person name="Wilson A."/>
            <person name="Yadav S."/>
            <person name="Young G."/>
            <person name="Yu Q."/>
            <person name="Zembek L."/>
            <person name="Zhong D."/>
            <person name="Zimmer A."/>
            <person name="Zwirko Z."/>
            <person name="Jaffe D.B."/>
            <person name="Alvarez P."/>
            <person name="Brockman W."/>
            <person name="Butler J."/>
            <person name="Chin C."/>
            <person name="Gnerre S."/>
            <person name="Grabherr M."/>
            <person name="Kleber M."/>
            <person name="Mauceli E."/>
            <person name="MacCallum I."/>
        </authorList>
    </citation>
    <scope>NUCLEOTIDE SEQUENCE [LARGE SCALE GENOMIC DNA]</scope>
    <source>
        <strain evidence="11 12">TSC#14021-0224.01</strain>
    </source>
</reference>
<dbReference type="GO" id="GO:0005125">
    <property type="term" value="F:cytokine activity"/>
    <property type="evidence" value="ECO:0007669"/>
    <property type="project" value="TreeGrafter"/>
</dbReference>
<sequence>MRFAFDSNHSQPEAPFKNNRCFFNCQCICCRQGCCVVVVKCCCCYSFNCCNSLGSRKLFSQPAVMRKKVSDPEVLSVSKLVAVILVLARWLTALATLLTSCILLDIFSVPGQSGVADRSQASSRTVHVSVSSTPNGTPSSTSEAKLKLFYGYTSYDIDNDQQVKSNNLCKVFCKSRNRNRERRRRRRRRHRRRRHRYTYTKRHHMQRKPQKYLRTDHLMQSNVSGFEQRLNFNDGKCQSLETNYGTNYDLVHGGKPLGQSERSLLVSPLKEIEAPWPSIQGSMRNCSKIKRNRANLIWLLIGLVWFEVKLINCNGISSSNYYTSNLETHKGCTLCHESGKPNIYTEKDNPHTDYNIYNKYHNNNNFNKKTNQPHNNIAPSDEVRLESIKRQILTKLGLSHKPNVSHPLPKQFIWETIYRADGGRMIPNNAFDSSGKDLDQKTIKSRALASPETHMFSGRGGRTYHSSERDPSHHQYRSRFDFTFNISKDNTFGKVLRNRSLDRRHYIQKIVKKQSFFKGWKENRQLNINSRSAPKPTEQLRSHHNSSTKKLKSGELRKVNGINGKQINENALKKSTYLIDINHSSDNSNHTVINGEIRPNAYEYFNDYSVQTHDKNRYNEGISSIGYQSAFNSIEDEDRKEHHESIARDQENIDHEDFFGNTQEIITFAEEGTQYRQYRILEFSAQSRRVSNQKLSIRSAQIHIRIDKPHSFWIERAKSLPEEHWLNTKRKWGAKKLHHRIKIWVFQLSTSINITEKGIDKAIIFRASFEVDTKNLGWQKFDLTDTIRDWYGHTSHEKLRLLIDCTGCGGRYSLHLFQTSKLRGNSSDYLSTNPNRPFLVLHTESSKTRRVRRRAVDCGGALNGQCCKESFYVSFKALGWDDWIIAPRGYFANYCRGDCTGSFRTPDTFQTFHAHFIEEYRKMGLLNGMRPCCAPIKFSSMSLIYYGDDGIIKRDLPKMVVDECGCP</sequence>
<evidence type="ECO:0000256" key="1">
    <source>
        <dbReference type="ARBA" id="ARBA00004613"/>
    </source>
</evidence>
<dbReference type="InterPro" id="IPR017948">
    <property type="entry name" value="TGFb_CS"/>
</dbReference>
<dbReference type="GO" id="GO:0050803">
    <property type="term" value="P:regulation of synapse structure or activity"/>
    <property type="evidence" value="ECO:0007669"/>
    <property type="project" value="EnsemblMetazoa"/>
</dbReference>
<evidence type="ECO:0000256" key="3">
    <source>
        <dbReference type="ARBA" id="ARBA00022525"/>
    </source>
</evidence>
<evidence type="ECO:0000256" key="7">
    <source>
        <dbReference type="ARBA" id="ARBA00023180"/>
    </source>
</evidence>
<dbReference type="GO" id="GO:0016319">
    <property type="term" value="P:mushroom body development"/>
    <property type="evidence" value="ECO:0007669"/>
    <property type="project" value="EnsemblMetazoa"/>
</dbReference>
<gene>
    <name evidence="11" type="primary">Dere\GG16419</name>
    <name evidence="11" type="synonym">dere_GLEANR_16526</name>
    <name evidence="11" type="synonym">GG16419</name>
    <name evidence="11" type="ORF">Dere_GG16419</name>
</gene>
<evidence type="ECO:0000256" key="6">
    <source>
        <dbReference type="ARBA" id="ARBA00023157"/>
    </source>
</evidence>
<dbReference type="Gene3D" id="2.10.90.10">
    <property type="entry name" value="Cystine-knot cytokines"/>
    <property type="match status" value="1"/>
</dbReference>
<dbReference type="KEGG" id="der:6555888"/>
<keyword evidence="6" id="KW-1015">Disulfide bond</keyword>
<feature type="domain" description="TGF-beta family profile" evidence="10">
    <location>
        <begin position="850"/>
        <end position="967"/>
    </location>
</feature>
<evidence type="ECO:0000259" key="10">
    <source>
        <dbReference type="PROSITE" id="PS51362"/>
    </source>
</evidence>
<dbReference type="PhylomeDB" id="B3P9P6"/>
<dbReference type="GO" id="GO:0045464">
    <property type="term" value="P:R8 cell fate specification"/>
    <property type="evidence" value="ECO:0007669"/>
    <property type="project" value="EnsemblMetazoa"/>
</dbReference>
<dbReference type="AlphaFoldDB" id="B3P9P6"/>
<evidence type="ECO:0000256" key="8">
    <source>
        <dbReference type="RuleBase" id="RU000354"/>
    </source>
</evidence>
<dbReference type="InterPro" id="IPR015615">
    <property type="entry name" value="TGF-beta-rel"/>
</dbReference>
<dbReference type="GO" id="GO:0005615">
    <property type="term" value="C:extracellular space"/>
    <property type="evidence" value="ECO:0007669"/>
    <property type="project" value="TreeGrafter"/>
</dbReference>
<feature type="region of interest" description="Disordered" evidence="9">
    <location>
        <begin position="453"/>
        <end position="472"/>
    </location>
</feature>
<feature type="region of interest" description="Disordered" evidence="9">
    <location>
        <begin position="529"/>
        <end position="553"/>
    </location>
</feature>
<dbReference type="GO" id="GO:0044719">
    <property type="term" value="P:regulation of imaginal disc-derived wing size"/>
    <property type="evidence" value="ECO:0007669"/>
    <property type="project" value="EnsemblMetazoa"/>
</dbReference>
<dbReference type="GO" id="GO:0032924">
    <property type="term" value="P:activin receptor signaling pathway"/>
    <property type="evidence" value="ECO:0007669"/>
    <property type="project" value="EnsemblMetazoa"/>
</dbReference>
<keyword evidence="5 8" id="KW-0339">Growth factor</keyword>
<dbReference type="CDD" id="cd13752">
    <property type="entry name" value="TGF_beta_INHB"/>
    <property type="match status" value="1"/>
</dbReference>
<dbReference type="PROSITE" id="PS51362">
    <property type="entry name" value="TGF_BETA_2"/>
    <property type="match status" value="1"/>
</dbReference>
<keyword evidence="4" id="KW-0732">Signal</keyword>
<dbReference type="Proteomes" id="UP000008711">
    <property type="component" value="Unassembled WGS sequence"/>
</dbReference>